<feature type="region of interest" description="Disordered" evidence="1">
    <location>
        <begin position="1"/>
        <end position="24"/>
    </location>
</feature>
<keyword evidence="3" id="KW-1185">Reference proteome</keyword>
<evidence type="ECO:0000256" key="1">
    <source>
        <dbReference type="SAM" id="MobiDB-lite"/>
    </source>
</evidence>
<dbReference type="Proteomes" id="UP001055153">
    <property type="component" value="Unassembled WGS sequence"/>
</dbReference>
<name>A0ABQ4S926_9HYPH</name>
<gene>
    <name evidence="2" type="ORF">GMJLKIPL_0785</name>
</gene>
<dbReference type="EMBL" id="BPQQ01000008">
    <property type="protein sequence ID" value="GJD98872.1"/>
    <property type="molecule type" value="Genomic_DNA"/>
</dbReference>
<accession>A0ABQ4S926</accession>
<protein>
    <submittedName>
        <fullName evidence="2">Uncharacterized protein</fullName>
    </submittedName>
</protein>
<evidence type="ECO:0000313" key="2">
    <source>
        <dbReference type="EMBL" id="GJD98872.1"/>
    </source>
</evidence>
<sequence length="86" mass="9389">MSGTRMVLRRTEPHGTPADSATSRIEADPNIALLDRSSASALLVEGKARSIRQAVKELTGWVAVPVIGYARPDLRPRIRRKPEAAE</sequence>
<reference evidence="2" key="2">
    <citation type="submission" date="2021-08" db="EMBL/GenBank/DDBJ databases">
        <authorList>
            <person name="Tani A."/>
            <person name="Ola A."/>
            <person name="Ogura Y."/>
            <person name="Katsura K."/>
            <person name="Hayashi T."/>
        </authorList>
    </citation>
    <scope>NUCLEOTIDE SEQUENCE</scope>
    <source>
        <strain evidence="2">DSM 17168</strain>
    </source>
</reference>
<evidence type="ECO:0000313" key="3">
    <source>
        <dbReference type="Proteomes" id="UP001055153"/>
    </source>
</evidence>
<proteinExistence type="predicted"/>
<dbReference type="RefSeq" id="WP_238233820.1">
    <property type="nucleotide sequence ID" value="NZ_BPQQ01000008.1"/>
</dbReference>
<organism evidence="2 3">
    <name type="scientific">Methylobacterium isbiliense</name>
    <dbReference type="NCBI Taxonomy" id="315478"/>
    <lineage>
        <taxon>Bacteria</taxon>
        <taxon>Pseudomonadati</taxon>
        <taxon>Pseudomonadota</taxon>
        <taxon>Alphaproteobacteria</taxon>
        <taxon>Hyphomicrobiales</taxon>
        <taxon>Methylobacteriaceae</taxon>
        <taxon>Methylobacterium</taxon>
    </lineage>
</organism>
<reference evidence="2" key="1">
    <citation type="journal article" date="2021" name="Front. Microbiol.">
        <title>Comprehensive Comparative Genomics and Phenotyping of Methylobacterium Species.</title>
        <authorList>
            <person name="Alessa O."/>
            <person name="Ogura Y."/>
            <person name="Fujitani Y."/>
            <person name="Takami H."/>
            <person name="Hayashi T."/>
            <person name="Sahin N."/>
            <person name="Tani A."/>
        </authorList>
    </citation>
    <scope>NUCLEOTIDE SEQUENCE</scope>
    <source>
        <strain evidence="2">DSM 17168</strain>
    </source>
</reference>
<comment type="caution">
    <text evidence="2">The sequence shown here is derived from an EMBL/GenBank/DDBJ whole genome shotgun (WGS) entry which is preliminary data.</text>
</comment>